<name>A0A7S1ISY2_9EUGL</name>
<dbReference type="EMBL" id="HBGA01088433">
    <property type="protein sequence ID" value="CAD9021951.1"/>
    <property type="molecule type" value="Transcribed_RNA"/>
</dbReference>
<dbReference type="AlphaFoldDB" id="A0A7S1ISY2"/>
<feature type="region of interest" description="Disordered" evidence="1">
    <location>
        <begin position="43"/>
        <end position="62"/>
    </location>
</feature>
<organism evidence="2">
    <name type="scientific">Eutreptiella gymnastica</name>
    <dbReference type="NCBI Taxonomy" id="73025"/>
    <lineage>
        <taxon>Eukaryota</taxon>
        <taxon>Discoba</taxon>
        <taxon>Euglenozoa</taxon>
        <taxon>Euglenida</taxon>
        <taxon>Spirocuta</taxon>
        <taxon>Euglenophyceae</taxon>
        <taxon>Eutreptiales</taxon>
        <taxon>Eutreptiaceae</taxon>
        <taxon>Eutreptiella</taxon>
    </lineage>
</organism>
<accession>A0A7S1ISY2</accession>
<feature type="compositionally biased region" description="Basic and acidic residues" evidence="1">
    <location>
        <begin position="43"/>
        <end position="54"/>
    </location>
</feature>
<evidence type="ECO:0000313" key="2">
    <source>
        <dbReference type="EMBL" id="CAD9021951.1"/>
    </source>
</evidence>
<feature type="compositionally biased region" description="Basic and acidic residues" evidence="1">
    <location>
        <begin position="1"/>
        <end position="12"/>
    </location>
</feature>
<reference evidence="2" key="1">
    <citation type="submission" date="2021-01" db="EMBL/GenBank/DDBJ databases">
        <authorList>
            <person name="Corre E."/>
            <person name="Pelletier E."/>
            <person name="Niang G."/>
            <person name="Scheremetjew M."/>
            <person name="Finn R."/>
            <person name="Kale V."/>
            <person name="Holt S."/>
            <person name="Cochrane G."/>
            <person name="Meng A."/>
            <person name="Brown T."/>
            <person name="Cohen L."/>
        </authorList>
    </citation>
    <scope>NUCLEOTIDE SEQUENCE</scope>
    <source>
        <strain evidence="2">NIES-381</strain>
    </source>
</reference>
<feature type="region of interest" description="Disordered" evidence="1">
    <location>
        <begin position="84"/>
        <end position="104"/>
    </location>
</feature>
<proteinExistence type="predicted"/>
<feature type="region of interest" description="Disordered" evidence="1">
    <location>
        <begin position="1"/>
        <end position="23"/>
    </location>
</feature>
<sequence>MFRSHKAWDKQYHPNPRPTPLSARGHIENRWVYVCFEHSVKKESGNKTKQKENRWVQGGKAGSKVAVATARVALVASVTPPERDLLRPVHGQGWSMPPETSSAG</sequence>
<protein>
    <submittedName>
        <fullName evidence="2">Uncharacterized protein</fullName>
    </submittedName>
</protein>
<gene>
    <name evidence="2" type="ORF">EGYM00392_LOCUS33072</name>
</gene>
<evidence type="ECO:0000256" key="1">
    <source>
        <dbReference type="SAM" id="MobiDB-lite"/>
    </source>
</evidence>